<dbReference type="PANTHER" id="PTHR32468:SF26">
    <property type="entry name" value="CATION_H(+) ANTIPORTER 15"/>
    <property type="match status" value="1"/>
</dbReference>
<evidence type="ECO:0000313" key="8">
    <source>
        <dbReference type="Proteomes" id="UP000554482"/>
    </source>
</evidence>
<feature type="domain" description="Cation/H(+) antiporter central" evidence="5">
    <location>
        <begin position="73"/>
        <end position="194"/>
    </location>
</feature>
<evidence type="ECO:0000256" key="2">
    <source>
        <dbReference type="ARBA" id="ARBA00022538"/>
    </source>
</evidence>
<keyword evidence="2" id="KW-0633">Potassium transport</keyword>
<evidence type="ECO:0000256" key="1">
    <source>
        <dbReference type="ARBA" id="ARBA00022448"/>
    </source>
</evidence>
<dbReference type="Proteomes" id="UP000554482">
    <property type="component" value="Unassembled WGS sequence"/>
</dbReference>
<organism evidence="7 8">
    <name type="scientific">Thalictrum thalictroides</name>
    <name type="common">Rue-anemone</name>
    <name type="synonym">Anemone thalictroides</name>
    <dbReference type="NCBI Taxonomy" id="46969"/>
    <lineage>
        <taxon>Eukaryota</taxon>
        <taxon>Viridiplantae</taxon>
        <taxon>Streptophyta</taxon>
        <taxon>Embryophyta</taxon>
        <taxon>Tracheophyta</taxon>
        <taxon>Spermatophyta</taxon>
        <taxon>Magnoliopsida</taxon>
        <taxon>Ranunculales</taxon>
        <taxon>Ranunculaceae</taxon>
        <taxon>Thalictroideae</taxon>
        <taxon>Thalictrum</taxon>
    </lineage>
</organism>
<evidence type="ECO:0000313" key="7">
    <source>
        <dbReference type="EMBL" id="KAF5206477.1"/>
    </source>
</evidence>
<name>A0A7J6XBY7_THATH</name>
<keyword evidence="8" id="KW-1185">Reference proteome</keyword>
<evidence type="ECO:0000256" key="3">
    <source>
        <dbReference type="ARBA" id="ARBA00022958"/>
    </source>
</evidence>
<protein>
    <submittedName>
        <fullName evidence="7">Cation/H(+) antiporter</fullName>
    </submittedName>
</protein>
<dbReference type="AlphaFoldDB" id="A0A7J6XBY7"/>
<evidence type="ECO:0000259" key="5">
    <source>
        <dbReference type="Pfam" id="PF23256"/>
    </source>
</evidence>
<dbReference type="GO" id="GO:0012505">
    <property type="term" value="C:endomembrane system"/>
    <property type="evidence" value="ECO:0007669"/>
    <property type="project" value="TreeGrafter"/>
</dbReference>
<reference evidence="7 8" key="1">
    <citation type="submission" date="2020-06" db="EMBL/GenBank/DDBJ databases">
        <title>Transcriptomic and genomic resources for Thalictrum thalictroides and T. hernandezii: Facilitating candidate gene discovery in an emerging model plant lineage.</title>
        <authorList>
            <person name="Arias T."/>
            <person name="Riano-Pachon D.M."/>
            <person name="Di Stilio V.S."/>
        </authorList>
    </citation>
    <scope>NUCLEOTIDE SEQUENCE [LARGE SCALE GENOMIC DNA]</scope>
    <source>
        <strain evidence="8">cv. WT478/WT964</strain>
        <tissue evidence="7">Leaves</tissue>
    </source>
</reference>
<keyword evidence="3" id="KW-0630">Potassium</keyword>
<accession>A0A7J6XBY7</accession>
<comment type="caution">
    <text evidence="7">The sequence shown here is derived from an EMBL/GenBank/DDBJ whole genome shotgun (WGS) entry which is preliminary data.</text>
</comment>
<evidence type="ECO:0000256" key="4">
    <source>
        <dbReference type="ARBA" id="ARBA00023065"/>
    </source>
</evidence>
<dbReference type="Pfam" id="PF23259">
    <property type="entry name" value="CHX17_C"/>
    <property type="match status" value="1"/>
</dbReference>
<sequence>MLIQTGASAPLVRYLFKNSMKYILHNKRTIQHLKPNTEFRVLGCVYNEENVPSMVHLLKAINPTKETPIYFNIIHFVELVGRATPHLISHTVHRQLPAAAAVSKQIVNVFKRYEENNKDSITINPYTVVSHYPSMHNNVCMLALNKRTTLIILPYHKNLATGCIDSGIKTVNCGVLENSPCSVAILIDRGLLGGIRFVFTNWVVYHVVVVFLGGADDREALSHGKRMSENPTIVLTVIRFLLTTKENDSDPTERSHDDAMVCDFKFETKSNNRVTYMEEAVEDGLGVIKVFESMEDKYELIILGRRHDEKLPLIVQLTEWNRCSELGTIGDIFTTSGYGGKATLLVVQQQSKRAALSQSCQDIKSQTIYDVER</sequence>
<gene>
    <name evidence="7" type="ORF">FRX31_003936</name>
</gene>
<keyword evidence="1" id="KW-0813">Transport</keyword>
<feature type="domain" description="Cation/H(+) antiporter C-terminal" evidence="6">
    <location>
        <begin position="207"/>
        <end position="350"/>
    </location>
</feature>
<dbReference type="InterPro" id="IPR050794">
    <property type="entry name" value="CPA2_transporter"/>
</dbReference>
<dbReference type="GO" id="GO:0006885">
    <property type="term" value="P:regulation of pH"/>
    <property type="evidence" value="ECO:0007669"/>
    <property type="project" value="TreeGrafter"/>
</dbReference>
<dbReference type="GO" id="GO:0098662">
    <property type="term" value="P:inorganic cation transmembrane transport"/>
    <property type="evidence" value="ECO:0007669"/>
    <property type="project" value="TreeGrafter"/>
</dbReference>
<dbReference type="Pfam" id="PF23256">
    <property type="entry name" value="CHX17_2nd"/>
    <property type="match status" value="1"/>
</dbReference>
<dbReference type="InterPro" id="IPR057291">
    <property type="entry name" value="CHX17_2nd"/>
</dbReference>
<dbReference type="OrthoDB" id="1868135at2759"/>
<dbReference type="GO" id="GO:0006813">
    <property type="term" value="P:potassium ion transport"/>
    <property type="evidence" value="ECO:0007669"/>
    <property type="project" value="UniProtKB-KW"/>
</dbReference>
<evidence type="ECO:0000259" key="6">
    <source>
        <dbReference type="Pfam" id="PF23259"/>
    </source>
</evidence>
<keyword evidence="4" id="KW-0406">Ion transport</keyword>
<dbReference type="EMBL" id="JABWDY010002666">
    <property type="protein sequence ID" value="KAF5206477.1"/>
    <property type="molecule type" value="Genomic_DNA"/>
</dbReference>
<dbReference type="PANTHER" id="PTHR32468">
    <property type="entry name" value="CATION/H + ANTIPORTER"/>
    <property type="match status" value="1"/>
</dbReference>
<dbReference type="InterPro" id="IPR057290">
    <property type="entry name" value="CHX17_C"/>
</dbReference>
<proteinExistence type="predicted"/>